<feature type="region of interest" description="Disordered" evidence="2">
    <location>
        <begin position="328"/>
        <end position="390"/>
    </location>
</feature>
<keyword evidence="4" id="KW-1185">Reference proteome</keyword>
<protein>
    <submittedName>
        <fullName evidence="3">Uncharacterized protein</fullName>
    </submittedName>
</protein>
<evidence type="ECO:0000256" key="1">
    <source>
        <dbReference type="SAM" id="Coils"/>
    </source>
</evidence>
<dbReference type="EnsemblPlants" id="Kaladp0048s0900.1.v1.1">
    <property type="protein sequence ID" value="Kaladp0048s0900.1.v1.1"/>
    <property type="gene ID" value="Kaladp0048s0900.v1.1"/>
</dbReference>
<evidence type="ECO:0000313" key="3">
    <source>
        <dbReference type="EnsemblPlants" id="Kaladp0048s0900.1.v1.1"/>
    </source>
</evidence>
<dbReference type="AlphaFoldDB" id="A0A7N0TZT6"/>
<sequence>MAIGDADVQAYASVILHTTQEAAARILASDRRAFRFQRAAVDAKEEALRMLLRLRQSMDSKIYEAEVLSLGQKKKIKELEGQLQEAENVVREFREELAAVRDELEIVKRREQSQSLDDKISNRHAYGSENIDTSHNTKLDASESIFDFCSDSILSPKLSSEGNSSTLAQGKDESQLLKTRGSGLITRFGGAAYLPSIIRRTKKPPMYSNGFAQVSYAMKENKLGGAFFSSDEVDYSEKKLFADSEMYSLLTENDDSIFRGKKAQGELIQNNAVLDENSSKCSKSEPPRGLELSLPTNTCNLRTRPGKVLAKENSNNFVKACSLRETAGNGEKEAKYTRKRNRTAMESGDHDKSSSPKHVSLKRKTSNVQMDNVPSLHKQTSDVKSSKNWESGKVAQVAHQLLALSDKKWFR</sequence>
<dbReference type="PANTHER" id="PTHR34778">
    <property type="entry name" value="OS02G0580700 PROTEIN"/>
    <property type="match status" value="1"/>
</dbReference>
<reference evidence="3" key="1">
    <citation type="submission" date="2021-01" db="UniProtKB">
        <authorList>
            <consortium name="EnsemblPlants"/>
        </authorList>
    </citation>
    <scope>IDENTIFICATION</scope>
</reference>
<keyword evidence="1" id="KW-0175">Coiled coil</keyword>
<organism evidence="3 4">
    <name type="scientific">Kalanchoe fedtschenkoi</name>
    <name type="common">Lavender scallops</name>
    <name type="synonym">South American air plant</name>
    <dbReference type="NCBI Taxonomy" id="63787"/>
    <lineage>
        <taxon>Eukaryota</taxon>
        <taxon>Viridiplantae</taxon>
        <taxon>Streptophyta</taxon>
        <taxon>Embryophyta</taxon>
        <taxon>Tracheophyta</taxon>
        <taxon>Spermatophyta</taxon>
        <taxon>Magnoliopsida</taxon>
        <taxon>eudicotyledons</taxon>
        <taxon>Gunneridae</taxon>
        <taxon>Pentapetalae</taxon>
        <taxon>Saxifragales</taxon>
        <taxon>Crassulaceae</taxon>
        <taxon>Kalanchoe</taxon>
    </lineage>
</organism>
<proteinExistence type="predicted"/>
<dbReference type="Gramene" id="Kaladp0048s0900.1.v1.1">
    <property type="protein sequence ID" value="Kaladp0048s0900.1.v1.1"/>
    <property type="gene ID" value="Kaladp0048s0900.v1.1"/>
</dbReference>
<name>A0A7N0TZT6_KALFE</name>
<dbReference type="Proteomes" id="UP000594263">
    <property type="component" value="Unplaced"/>
</dbReference>
<dbReference type="PANTHER" id="PTHR34778:SF2">
    <property type="entry name" value="OS02G0580700 PROTEIN"/>
    <property type="match status" value="1"/>
</dbReference>
<accession>A0A7N0TZT6</accession>
<evidence type="ECO:0000256" key="2">
    <source>
        <dbReference type="SAM" id="MobiDB-lite"/>
    </source>
</evidence>
<evidence type="ECO:0000313" key="4">
    <source>
        <dbReference type="Proteomes" id="UP000594263"/>
    </source>
</evidence>
<feature type="coiled-coil region" evidence="1">
    <location>
        <begin position="69"/>
        <end position="110"/>
    </location>
</feature>